<dbReference type="STRING" id="1802055.A3A74_07065"/>
<organism evidence="1 2">
    <name type="scientific">Candidatus Roizmanbacteria bacterium RIFCSPLOWO2_01_FULL_35_13</name>
    <dbReference type="NCBI Taxonomy" id="1802055"/>
    <lineage>
        <taxon>Bacteria</taxon>
        <taxon>Candidatus Roizmaniibacteriota</taxon>
    </lineage>
</organism>
<comment type="caution">
    <text evidence="1">The sequence shown here is derived from an EMBL/GenBank/DDBJ whole genome shotgun (WGS) entry which is preliminary data.</text>
</comment>
<protein>
    <submittedName>
        <fullName evidence="1">Uncharacterized protein</fullName>
    </submittedName>
</protein>
<reference evidence="1 2" key="1">
    <citation type="journal article" date="2016" name="Nat. Commun.">
        <title>Thousands of microbial genomes shed light on interconnected biogeochemical processes in an aquifer system.</title>
        <authorList>
            <person name="Anantharaman K."/>
            <person name="Brown C.T."/>
            <person name="Hug L.A."/>
            <person name="Sharon I."/>
            <person name="Castelle C.J."/>
            <person name="Probst A.J."/>
            <person name="Thomas B.C."/>
            <person name="Singh A."/>
            <person name="Wilkins M.J."/>
            <person name="Karaoz U."/>
            <person name="Brodie E.L."/>
            <person name="Williams K.H."/>
            <person name="Hubbard S.S."/>
            <person name="Banfield J.F."/>
        </authorList>
    </citation>
    <scope>NUCLEOTIDE SEQUENCE [LARGE SCALE GENOMIC DNA]</scope>
</reference>
<sequence length="163" mass="19386">MKRLRITISEEESKKFEDEEERKDLLANNDKLTQIARKLCFSLVKIAEDLHYYFAENTPKELEEPLTILRYYMHFFYVKVQRAVSSEFEDREMEKEYSTIDAKNSAFLSYVSTVKIINALKIISQNKKMNSGINQKVKKIIPLFEDLNMVLENRFDFDFKSES</sequence>
<evidence type="ECO:0000313" key="2">
    <source>
        <dbReference type="Proteomes" id="UP000179270"/>
    </source>
</evidence>
<dbReference type="EMBL" id="MGAF01000034">
    <property type="protein sequence ID" value="OGK40239.1"/>
    <property type="molecule type" value="Genomic_DNA"/>
</dbReference>
<accession>A0A1F7IA66</accession>
<gene>
    <name evidence="1" type="ORF">A3A74_07065</name>
</gene>
<proteinExistence type="predicted"/>
<evidence type="ECO:0000313" key="1">
    <source>
        <dbReference type="EMBL" id="OGK40239.1"/>
    </source>
</evidence>
<name>A0A1F7IA66_9BACT</name>
<dbReference type="Proteomes" id="UP000179270">
    <property type="component" value="Unassembled WGS sequence"/>
</dbReference>
<dbReference type="AlphaFoldDB" id="A0A1F7IA66"/>